<evidence type="ECO:0000313" key="2">
    <source>
        <dbReference type="Proteomes" id="UP001497680"/>
    </source>
</evidence>
<dbReference type="EMBL" id="MU394313">
    <property type="protein sequence ID" value="KAI6086663.1"/>
    <property type="molecule type" value="Genomic_DNA"/>
</dbReference>
<gene>
    <name evidence="1" type="ORF">F4821DRAFT_123728</name>
</gene>
<evidence type="ECO:0000313" key="1">
    <source>
        <dbReference type="EMBL" id="KAI6086663.1"/>
    </source>
</evidence>
<dbReference type="Proteomes" id="UP001497680">
    <property type="component" value="Unassembled WGS sequence"/>
</dbReference>
<keyword evidence="2" id="KW-1185">Reference proteome</keyword>
<name>A0ACC0D268_9PEZI</name>
<proteinExistence type="predicted"/>
<organism evidence="1 2">
    <name type="scientific">Hypoxylon rubiginosum</name>
    <dbReference type="NCBI Taxonomy" id="110542"/>
    <lineage>
        <taxon>Eukaryota</taxon>
        <taxon>Fungi</taxon>
        <taxon>Dikarya</taxon>
        <taxon>Ascomycota</taxon>
        <taxon>Pezizomycotina</taxon>
        <taxon>Sordariomycetes</taxon>
        <taxon>Xylariomycetidae</taxon>
        <taxon>Xylariales</taxon>
        <taxon>Hypoxylaceae</taxon>
        <taxon>Hypoxylon</taxon>
    </lineage>
</organism>
<sequence length="587" mass="66218">MFSLKSLGRPTDRCHLCQFEPSKDEKVVTIIGDGRVSNEFQYDYTTARHKGGIMCHPECVRLAAPEPYKVSLAASYAYEPSMGEIKRRVAWLHSNLASDLILSHYHYIPPEIRQMIVPLLLREYAVSKAASCWLKLQGPSDICVDISTKVWARYTEFEGTQYISDLTNSPGNGYEAIFVPDSTQRIDCMYMSEDHLGVRQICFNTSAEAPPATPSFGVWWTTLQTASLSPKVIGKTDGIKLRDVGWAEPIPELSPVSTCAWEIPLLPTTRINFYTENNLSHDLFCNLLAPLCISNKAKPRMALLRCNDPDVTGYSVFCQDSPLYIHAHSEGENLSFYDHPTHTHGIWLYMPLHHGEFLVDIWIRHGRVLPGISLVFRTNRGRIMTAGSYLFYHHHGMEHEGGGYSWKHLQTLENAPSRLFFQYSSSISKLGVETPPPVLPKNAIGLSPFSPPPITISFQSYFFSRASLEDVVEVTPCCMETAGVSAIIGLLLRYTDGHQWPVGEIRLDLLQDGIQVNPSEKMTLGFAVAHGLPYVANIRHLRVDRGQSDRSQLILLDIHWTGYLEWWFSLQQCKVYHNGRASPVTRT</sequence>
<protein>
    <submittedName>
        <fullName evidence="1">Uncharacterized protein</fullName>
    </submittedName>
</protein>
<comment type="caution">
    <text evidence="1">The sequence shown here is derived from an EMBL/GenBank/DDBJ whole genome shotgun (WGS) entry which is preliminary data.</text>
</comment>
<reference evidence="1 2" key="1">
    <citation type="journal article" date="2022" name="New Phytol.">
        <title>Ecological generalism drives hyperdiversity of secondary metabolite gene clusters in xylarialean endophytes.</title>
        <authorList>
            <person name="Franco M.E.E."/>
            <person name="Wisecaver J.H."/>
            <person name="Arnold A.E."/>
            <person name="Ju Y.M."/>
            <person name="Slot J.C."/>
            <person name="Ahrendt S."/>
            <person name="Moore L.P."/>
            <person name="Eastman K.E."/>
            <person name="Scott K."/>
            <person name="Konkel Z."/>
            <person name="Mondo S.J."/>
            <person name="Kuo A."/>
            <person name="Hayes R.D."/>
            <person name="Haridas S."/>
            <person name="Andreopoulos B."/>
            <person name="Riley R."/>
            <person name="LaButti K."/>
            <person name="Pangilinan J."/>
            <person name="Lipzen A."/>
            <person name="Amirebrahimi M."/>
            <person name="Yan J."/>
            <person name="Adam C."/>
            <person name="Keymanesh K."/>
            <person name="Ng V."/>
            <person name="Louie K."/>
            <person name="Northen T."/>
            <person name="Drula E."/>
            <person name="Henrissat B."/>
            <person name="Hsieh H.M."/>
            <person name="Youens-Clark K."/>
            <person name="Lutzoni F."/>
            <person name="Miadlikowska J."/>
            <person name="Eastwood D.C."/>
            <person name="Hamelin R.C."/>
            <person name="Grigoriev I.V."/>
            <person name="U'Ren J.M."/>
        </authorList>
    </citation>
    <scope>NUCLEOTIDE SEQUENCE [LARGE SCALE GENOMIC DNA]</scope>
    <source>
        <strain evidence="1 2">ER1909</strain>
    </source>
</reference>
<accession>A0ACC0D268</accession>